<dbReference type="Pfam" id="PF00534">
    <property type="entry name" value="Glycos_transf_1"/>
    <property type="match status" value="1"/>
</dbReference>
<dbReference type="PANTHER" id="PTHR12526">
    <property type="entry name" value="GLYCOSYLTRANSFERASE"/>
    <property type="match status" value="1"/>
</dbReference>
<gene>
    <name evidence="4" type="ORF">K4G66_15375</name>
</gene>
<dbReference type="AlphaFoldDB" id="A0AA49JK26"/>
<dbReference type="EMBL" id="CP120682">
    <property type="protein sequence ID" value="WKN40074.1"/>
    <property type="molecule type" value="Genomic_DNA"/>
</dbReference>
<dbReference type="GO" id="GO:0016757">
    <property type="term" value="F:glycosyltransferase activity"/>
    <property type="evidence" value="ECO:0007669"/>
    <property type="project" value="UniProtKB-KW"/>
</dbReference>
<dbReference type="Gene3D" id="3.40.50.2000">
    <property type="entry name" value="Glycogen Phosphorylase B"/>
    <property type="match status" value="2"/>
</dbReference>
<evidence type="ECO:0000256" key="1">
    <source>
        <dbReference type="ARBA" id="ARBA00022676"/>
    </source>
</evidence>
<reference evidence="4" key="1">
    <citation type="journal article" date="2023" name="Comput. Struct. Biotechnol. J.">
        <title>Discovery of a novel marine Bacteroidetes with a rich repertoire of carbohydrate-active enzymes.</title>
        <authorList>
            <person name="Chen B."/>
            <person name="Liu G."/>
            <person name="Chen Q."/>
            <person name="Wang H."/>
            <person name="Liu L."/>
            <person name="Tang K."/>
        </authorList>
    </citation>
    <scope>NUCLEOTIDE SEQUENCE</scope>
    <source>
        <strain evidence="4">TK19036</strain>
    </source>
</reference>
<sequence>MNILLSAYHCAPIGSESSVGWNYAIELAKLGHKVTVITSHSREPFVQKTSEHTDLGVDIIFYGLPGFLKHLYKPASMSEHIYYFFWQIGLFFFAKNIVKEKNIEVIHHITLGVFRIPSFLCLYHQPFIFGPVGGGENYPFSVKKSLPTRFLRVELLRDAVNFISSLNPLLQMTYAKSTVILCRTKDTLRYIPKRYHWKCKNEMGIGFDNQPVIDEVEDHQKGNFRLLYAGRPLYWKGIHLLIRGFAVLQQRRPDVSLTIVGRGDSGWAEEVAKKYEVHDVIHWGGSVSLEELHALYQSSDLFVFPSLREAGGMVAVESLCFGLPVLCLDIGGPGEIVDNNCGIKIKMTEGITEDRLAEEIADAIESLINNPQTQQAMSKQGRQRALSFSWKNIVSRTYSIVNSYLHKDEFCTK</sequence>
<keyword evidence="1" id="KW-0328">Glycosyltransferase</keyword>
<proteinExistence type="predicted"/>
<organism evidence="4">
    <name type="scientific">Roseihalotalea indica</name>
    <dbReference type="NCBI Taxonomy" id="2867963"/>
    <lineage>
        <taxon>Bacteria</taxon>
        <taxon>Pseudomonadati</taxon>
        <taxon>Bacteroidota</taxon>
        <taxon>Cytophagia</taxon>
        <taxon>Cytophagales</taxon>
        <taxon>Catalimonadaceae</taxon>
        <taxon>Roseihalotalea</taxon>
    </lineage>
</organism>
<evidence type="ECO:0000259" key="3">
    <source>
        <dbReference type="Pfam" id="PF00534"/>
    </source>
</evidence>
<dbReference type="CDD" id="cd03801">
    <property type="entry name" value="GT4_PimA-like"/>
    <property type="match status" value="1"/>
</dbReference>
<name>A0AA49JK26_9BACT</name>
<dbReference type="SUPFAM" id="SSF53756">
    <property type="entry name" value="UDP-Glycosyltransferase/glycogen phosphorylase"/>
    <property type="match status" value="1"/>
</dbReference>
<evidence type="ECO:0000256" key="2">
    <source>
        <dbReference type="ARBA" id="ARBA00022679"/>
    </source>
</evidence>
<protein>
    <submittedName>
        <fullName evidence="4">Glycosyltransferase family 4 protein</fullName>
    </submittedName>
</protein>
<evidence type="ECO:0000313" key="4">
    <source>
        <dbReference type="EMBL" id="WKN40074.1"/>
    </source>
</evidence>
<keyword evidence="2" id="KW-0808">Transferase</keyword>
<dbReference type="InterPro" id="IPR001296">
    <property type="entry name" value="Glyco_trans_1"/>
</dbReference>
<accession>A0AA49JK26</accession>
<reference evidence="4" key="2">
    <citation type="journal article" date="2024" name="Antonie Van Leeuwenhoek">
        <title>Roseihalotalea indica gen. nov., sp. nov., a halophilic Bacteroidetes from mesopelagic Southwest Indian Ocean with higher carbohydrate metabolic potential.</title>
        <authorList>
            <person name="Chen B."/>
            <person name="Zhang M."/>
            <person name="Lin D."/>
            <person name="Ye J."/>
            <person name="Tang K."/>
        </authorList>
    </citation>
    <scope>NUCLEOTIDE SEQUENCE</scope>
    <source>
        <strain evidence="4">TK19036</strain>
    </source>
</reference>
<dbReference type="PANTHER" id="PTHR12526:SF510">
    <property type="entry name" value="D-INOSITOL 3-PHOSPHATE GLYCOSYLTRANSFERASE"/>
    <property type="match status" value="1"/>
</dbReference>
<feature type="domain" description="Glycosyl transferase family 1" evidence="3">
    <location>
        <begin position="213"/>
        <end position="384"/>
    </location>
</feature>